<evidence type="ECO:0000256" key="5">
    <source>
        <dbReference type="ARBA" id="ARBA00023274"/>
    </source>
</evidence>
<keyword evidence="2" id="KW-0699">rRNA-binding</keyword>
<dbReference type="Pfam" id="PF08071">
    <property type="entry name" value="RS4NT"/>
    <property type="match status" value="1"/>
</dbReference>
<dbReference type="Proteomes" id="UP000320766">
    <property type="component" value="Unassembled WGS sequence"/>
</dbReference>
<evidence type="ECO:0000256" key="1">
    <source>
        <dbReference type="ARBA" id="ARBA00007500"/>
    </source>
</evidence>
<dbReference type="PANTHER" id="PTHR11581:SF0">
    <property type="entry name" value="SMALL RIBOSOMAL SUBUNIT PROTEIN ES4"/>
    <property type="match status" value="1"/>
</dbReference>
<dbReference type="GO" id="GO:0019843">
    <property type="term" value="F:rRNA binding"/>
    <property type="evidence" value="ECO:0007669"/>
    <property type="project" value="UniProtKB-KW"/>
</dbReference>
<proteinExistence type="inferred from homology"/>
<keyword evidence="4 7" id="KW-0689">Ribosomal protein</keyword>
<sequence>MSGYQKRISSPRAWPIGRKEHKWIVKPIPGPHSIERSIPLLVLLRDMLGVVDNGHEAKYALRKGRVLVDGIVRKAYRFPVGLFDLISILPDEKHYRVLLSHRGKITVRETDEPKVKLCKIEKKQVVRGGKIQIGLHDGTNILTNNDYRRKDSIMISIPEREILKHIRYEVGRLALVTGGKHTGEVGKIKKIEDREGSNPNIVTIEMGDKIFETIEDYVFIVGEEKPLLNLEI</sequence>
<dbReference type="PANTHER" id="PTHR11581">
    <property type="entry name" value="30S/40S RIBOSOMAL PROTEIN S4"/>
    <property type="match status" value="1"/>
</dbReference>
<evidence type="ECO:0000256" key="7">
    <source>
        <dbReference type="HAMAP-Rule" id="MF_00485"/>
    </source>
</evidence>
<evidence type="ECO:0000256" key="3">
    <source>
        <dbReference type="ARBA" id="ARBA00022884"/>
    </source>
</evidence>
<evidence type="ECO:0000256" key="2">
    <source>
        <dbReference type="ARBA" id="ARBA00022730"/>
    </source>
</evidence>
<dbReference type="SUPFAM" id="SSF55174">
    <property type="entry name" value="Alpha-L RNA-binding motif"/>
    <property type="match status" value="1"/>
</dbReference>
<evidence type="ECO:0000256" key="4">
    <source>
        <dbReference type="ARBA" id="ARBA00022980"/>
    </source>
</evidence>
<dbReference type="NCBIfam" id="NF003312">
    <property type="entry name" value="PRK04313.1"/>
    <property type="match status" value="1"/>
</dbReference>
<dbReference type="Pfam" id="PF00900">
    <property type="entry name" value="Ribosomal_S4e"/>
    <property type="match status" value="1"/>
</dbReference>
<dbReference type="InterPro" id="IPR005824">
    <property type="entry name" value="KOW"/>
</dbReference>
<evidence type="ECO:0000313" key="10">
    <source>
        <dbReference type="Proteomes" id="UP000320766"/>
    </source>
</evidence>
<evidence type="ECO:0000256" key="6">
    <source>
        <dbReference type="ARBA" id="ARBA00035272"/>
    </source>
</evidence>
<reference evidence="9 10" key="1">
    <citation type="journal article" date="2019" name="Nat. Microbiol.">
        <title>Wide diversity of methane and short-chain alkane metabolisms in uncultured archaea.</title>
        <authorList>
            <person name="Borrel G."/>
            <person name="Adam P.S."/>
            <person name="McKay L.J."/>
            <person name="Chen L.X."/>
            <person name="Sierra-Garcia I.N."/>
            <person name="Sieber C.M."/>
            <person name="Letourneur Q."/>
            <person name="Ghozlane A."/>
            <person name="Andersen G.L."/>
            <person name="Li W.J."/>
            <person name="Hallam S.J."/>
            <person name="Muyzer G."/>
            <person name="de Oliveira V.M."/>
            <person name="Inskeep W.P."/>
            <person name="Banfield J.F."/>
            <person name="Gribaldo S."/>
        </authorList>
    </citation>
    <scope>NUCLEOTIDE SEQUENCE [LARGE SCALE GENOMIC DNA]</scope>
    <source>
        <strain evidence="9">NM1b</strain>
    </source>
</reference>
<protein>
    <recommendedName>
        <fullName evidence="6 7">Small ribosomal subunit protein eS4</fullName>
    </recommendedName>
</protein>
<dbReference type="GO" id="GO:0006412">
    <property type="term" value="P:translation"/>
    <property type="evidence" value="ECO:0007669"/>
    <property type="project" value="UniProtKB-UniRule"/>
</dbReference>
<dbReference type="InterPro" id="IPR000876">
    <property type="entry name" value="Ribosomal_eS4"/>
</dbReference>
<gene>
    <name evidence="7" type="primary">rps4e</name>
    <name evidence="9" type="ORF">EF807_00995</name>
</gene>
<dbReference type="InterPro" id="IPR036986">
    <property type="entry name" value="S4_RNA-bd_sf"/>
</dbReference>
<evidence type="ECO:0000259" key="8">
    <source>
        <dbReference type="SMART" id="SM00739"/>
    </source>
</evidence>
<feature type="domain" description="KOW" evidence="8">
    <location>
        <begin position="167"/>
        <end position="194"/>
    </location>
</feature>
<dbReference type="Gene3D" id="2.40.50.740">
    <property type="match status" value="1"/>
</dbReference>
<dbReference type="CDD" id="cd06087">
    <property type="entry name" value="KOW_RPS4"/>
    <property type="match status" value="1"/>
</dbReference>
<dbReference type="InterPro" id="IPR038237">
    <property type="entry name" value="Ribosomal_eS4_central_sf"/>
</dbReference>
<dbReference type="InterPro" id="IPR041982">
    <property type="entry name" value="Ribosomal_eS4_KOW"/>
</dbReference>
<dbReference type="Gene3D" id="3.10.290.10">
    <property type="entry name" value="RNA-binding S4 domain"/>
    <property type="match status" value="1"/>
</dbReference>
<keyword evidence="3 7" id="KW-0694">RNA-binding</keyword>
<dbReference type="HAMAP" id="MF_00485">
    <property type="entry name" value="Ribosomal_eS4"/>
    <property type="match status" value="1"/>
</dbReference>
<dbReference type="AlphaFoldDB" id="A0A520KYI1"/>
<dbReference type="GO" id="GO:0022627">
    <property type="term" value="C:cytosolic small ribosomal subunit"/>
    <property type="evidence" value="ECO:0007669"/>
    <property type="project" value="TreeGrafter"/>
</dbReference>
<dbReference type="Gene3D" id="2.30.30.30">
    <property type="match status" value="1"/>
</dbReference>
<dbReference type="InterPro" id="IPR013843">
    <property type="entry name" value="Ribosomal_eS4_N"/>
</dbReference>
<dbReference type="InterPro" id="IPR014722">
    <property type="entry name" value="Rib_uL2_dom2"/>
</dbReference>
<dbReference type="SMART" id="SM00739">
    <property type="entry name" value="KOW"/>
    <property type="match status" value="1"/>
</dbReference>
<comment type="similarity">
    <text evidence="1 7">Belongs to the eukaryotic ribosomal protein eS4 family.</text>
</comment>
<name>A0A520KYI1_9EURY</name>
<keyword evidence="5 7" id="KW-0687">Ribonucleoprotein</keyword>
<accession>A0A520KYI1</accession>
<dbReference type="Pfam" id="PF00467">
    <property type="entry name" value="KOW"/>
    <property type="match status" value="1"/>
</dbReference>
<dbReference type="PIRSF" id="PIRSF002116">
    <property type="entry name" value="Ribosomal_S4"/>
    <property type="match status" value="1"/>
</dbReference>
<organism evidence="9 10">
    <name type="scientific">Candidatus Methanolliviera hydrocarbonicum</name>
    <dbReference type="NCBI Taxonomy" id="2491085"/>
    <lineage>
        <taxon>Archaea</taxon>
        <taxon>Methanobacteriati</taxon>
        <taxon>Methanobacteriota</taxon>
        <taxon>Candidatus Methanoliparia</taxon>
        <taxon>Candidatus Methanoliparales</taxon>
        <taxon>Candidatus Methanollivieraceae</taxon>
        <taxon>Candidatus Methanolliviera</taxon>
    </lineage>
</organism>
<comment type="caution">
    <text evidence="9">The sequence shown here is derived from an EMBL/GenBank/DDBJ whole genome shotgun (WGS) entry which is preliminary data.</text>
</comment>
<evidence type="ECO:0000313" key="9">
    <source>
        <dbReference type="EMBL" id="RZN73094.1"/>
    </source>
</evidence>
<dbReference type="PROSITE" id="PS50889">
    <property type="entry name" value="S4"/>
    <property type="match status" value="1"/>
</dbReference>
<dbReference type="EMBL" id="RXIL01000019">
    <property type="protein sequence ID" value="RZN73094.1"/>
    <property type="molecule type" value="Genomic_DNA"/>
</dbReference>
<dbReference type="InterPro" id="IPR013845">
    <property type="entry name" value="Ribosomal_eS4_central_region"/>
</dbReference>
<dbReference type="GO" id="GO:0003735">
    <property type="term" value="F:structural constituent of ribosome"/>
    <property type="evidence" value="ECO:0007669"/>
    <property type="project" value="InterPro"/>
</dbReference>